<evidence type="ECO:0000259" key="1">
    <source>
        <dbReference type="SMART" id="SM00986"/>
    </source>
</evidence>
<organism evidence="2 3">
    <name type="scientific">Neorhizobium galegae bv. officinalis bv. officinalis str. HAMBI 1141</name>
    <dbReference type="NCBI Taxonomy" id="1028801"/>
    <lineage>
        <taxon>Bacteria</taxon>
        <taxon>Pseudomonadati</taxon>
        <taxon>Pseudomonadota</taxon>
        <taxon>Alphaproteobacteria</taxon>
        <taxon>Hyphomicrobiales</taxon>
        <taxon>Rhizobiaceae</taxon>
        <taxon>Rhizobium/Agrobacterium group</taxon>
        <taxon>Neorhizobium</taxon>
    </lineage>
</organism>
<dbReference type="InterPro" id="IPR036895">
    <property type="entry name" value="Uracil-DNA_glycosylase-like_sf"/>
</dbReference>
<evidence type="ECO:0000313" key="3">
    <source>
        <dbReference type="Proteomes" id="UP000028186"/>
    </source>
</evidence>
<gene>
    <name evidence="2" type="ORF">RG1141_CH16120</name>
</gene>
<dbReference type="SMART" id="SM00986">
    <property type="entry name" value="UDG"/>
    <property type="match status" value="1"/>
</dbReference>
<dbReference type="PANTHER" id="PTHR42160:SF1">
    <property type="entry name" value="URACIL-DNA GLYCOSYLASE SUPERFAMILY PROTEIN"/>
    <property type="match status" value="1"/>
</dbReference>
<dbReference type="SMART" id="SM00987">
    <property type="entry name" value="UreE_C"/>
    <property type="match status" value="1"/>
</dbReference>
<dbReference type="InterPro" id="IPR047124">
    <property type="entry name" value="HI_0220.2"/>
</dbReference>
<evidence type="ECO:0000313" key="2">
    <source>
        <dbReference type="EMBL" id="CDN53955.1"/>
    </source>
</evidence>
<proteinExistence type="predicted"/>
<sequence>MDETGDGLAMSMDDIADGGEDIGGLAGAIAACRICRDAPAKGGGDRLPHEPRPVAVLSKTARVLIAGQAPGLRVHESGLPFNDASGNRLRDWMAVTRDEFYDPEKFAIVPMGFCFPGYDAKGSDLPPRLECAPFWRSRVIAAMPQIELVIAVGGYAQAWHLGSRRRKGMTETVENWRDYVFANQGPRILPLPHPSWRNTGWLKKNPWFEADLLPVLRQHVDSLIRETNFG</sequence>
<dbReference type="HOGENOM" id="CLU_075800_0_0_5"/>
<dbReference type="KEGG" id="ngl:RG1141_CH16120"/>
<reference evidence="3" key="1">
    <citation type="journal article" date="2014" name="BMC Genomics">
        <title>Genome sequencing of two Neorhizobium galegae strains reveals a noeT gene responsible for the unusual acetylation of the nodulation factors.</title>
        <authorList>
            <person name="Osterman J."/>
            <person name="Marsh J."/>
            <person name="Laine P.K."/>
            <person name="Zeng Z."/>
            <person name="Alatalo E."/>
            <person name="Sullivan J.T."/>
            <person name="Young J.P."/>
            <person name="Thomas-Oates J."/>
            <person name="Paulin L."/>
            <person name="Lindstrom K."/>
        </authorList>
    </citation>
    <scope>NUCLEOTIDE SEQUENCE [LARGE SCALE GENOMIC DNA]</scope>
    <source>
        <strain evidence="3">HAMBI 1141</strain>
    </source>
</reference>
<protein>
    <submittedName>
        <fullName evidence="2">Uracil-DNA glycosylase</fullName>
    </submittedName>
</protein>
<dbReference type="SUPFAM" id="SSF52141">
    <property type="entry name" value="Uracil-DNA glycosylase-like"/>
    <property type="match status" value="1"/>
</dbReference>
<dbReference type="Proteomes" id="UP000028186">
    <property type="component" value="Chromosome I"/>
</dbReference>
<dbReference type="eggNOG" id="COG1573">
    <property type="taxonomic scope" value="Bacteria"/>
</dbReference>
<dbReference type="CDD" id="cd10033">
    <property type="entry name" value="UDG_like"/>
    <property type="match status" value="1"/>
</dbReference>
<feature type="domain" description="Uracil-DNA glycosylase-like" evidence="1">
    <location>
        <begin position="54"/>
        <end position="217"/>
    </location>
</feature>
<dbReference type="EMBL" id="HG938355">
    <property type="protein sequence ID" value="CDN53955.1"/>
    <property type="molecule type" value="Genomic_DNA"/>
</dbReference>
<dbReference type="Pfam" id="PF03167">
    <property type="entry name" value="UDG"/>
    <property type="match status" value="1"/>
</dbReference>
<dbReference type="PATRIC" id="fig|1028801.3.peg.1631"/>
<dbReference type="InterPro" id="IPR005122">
    <property type="entry name" value="Uracil-DNA_glycosylase-like"/>
</dbReference>
<dbReference type="Gene3D" id="3.40.470.10">
    <property type="entry name" value="Uracil-DNA glycosylase-like domain"/>
    <property type="match status" value="1"/>
</dbReference>
<dbReference type="AlphaFoldDB" id="A0A068T9G2"/>
<dbReference type="PANTHER" id="PTHR42160">
    <property type="entry name" value="URACIL-DNA GLYCOSYLASE SUPERFAMILY PROTEIN"/>
    <property type="match status" value="1"/>
</dbReference>
<name>A0A068T9G2_NEOGA</name>
<accession>A0A068T9G2</accession>